<evidence type="ECO:0000313" key="4">
    <source>
        <dbReference type="EMBL" id="RGN97685.1"/>
    </source>
</evidence>
<organism evidence="4 5">
    <name type="scientific">Bacteroides uniformis</name>
    <dbReference type="NCBI Taxonomy" id="820"/>
    <lineage>
        <taxon>Bacteria</taxon>
        <taxon>Pseudomonadati</taxon>
        <taxon>Bacteroidota</taxon>
        <taxon>Bacteroidia</taxon>
        <taxon>Bacteroidales</taxon>
        <taxon>Bacteroidaceae</taxon>
        <taxon>Bacteroides</taxon>
    </lineage>
</organism>
<accession>A0A3E5F6J0</accession>
<dbReference type="FunFam" id="2.60.120.1440:FF:000001">
    <property type="entry name" value="Putative anti-sigma factor"/>
    <property type="match status" value="1"/>
</dbReference>
<dbReference type="Gene3D" id="2.60.120.1440">
    <property type="match status" value="1"/>
</dbReference>
<dbReference type="Pfam" id="PF16344">
    <property type="entry name" value="FecR_C"/>
    <property type="match status" value="1"/>
</dbReference>
<evidence type="ECO:0000259" key="3">
    <source>
        <dbReference type="Pfam" id="PF16344"/>
    </source>
</evidence>
<dbReference type="RefSeq" id="WP_117599447.1">
    <property type="nucleotide sequence ID" value="NZ_QSVA01000001.1"/>
</dbReference>
<dbReference type="PIRSF" id="PIRSF018266">
    <property type="entry name" value="FecR"/>
    <property type="match status" value="1"/>
</dbReference>
<dbReference type="InterPro" id="IPR006860">
    <property type="entry name" value="FecR"/>
</dbReference>
<dbReference type="Gene3D" id="3.55.50.30">
    <property type="match status" value="1"/>
</dbReference>
<protein>
    <submittedName>
        <fullName evidence="4">DUF4974 domain-containing protein</fullName>
    </submittedName>
</protein>
<sequence>MEKITLHRFFAGEASDAEKRQIKSWLEEDDKHQQQLLDERAFFDAMLLADDRQAAYLRRSVAYRTLRYVGRYSVQWVAVFAIAFLSAYFWMTGHYEKQEEAVNVVSVLQGQRANLTLADGTRVCLNAGSTLSYPAAFAGEIRKVELDGEAYFEVSKSKKKPFVVHTQMCDVTVLGTKFNVDAYSDKNTFSAALMEGKIKVDNNYSPTDIIYLSPSQQVSLKNGKLDVAPIVDYDIYRWREGLICFTDVNFVELMKRIEKYYGVDMEVENTGLARHVFSGKFRISDGIDNLLRVLQKDVYFDFERSEDGNTIYIR</sequence>
<gene>
    <name evidence="4" type="ORF">DXB37_00945</name>
</gene>
<dbReference type="Pfam" id="PF04773">
    <property type="entry name" value="FecR"/>
    <property type="match status" value="1"/>
</dbReference>
<feature type="transmembrane region" description="Helical" evidence="1">
    <location>
        <begin position="68"/>
        <end position="91"/>
    </location>
</feature>
<evidence type="ECO:0000259" key="2">
    <source>
        <dbReference type="Pfam" id="PF04773"/>
    </source>
</evidence>
<feature type="domain" description="Protein FecR C-terminal" evidence="3">
    <location>
        <begin position="243"/>
        <end position="313"/>
    </location>
</feature>
<evidence type="ECO:0000313" key="5">
    <source>
        <dbReference type="Proteomes" id="UP000260759"/>
    </source>
</evidence>
<dbReference type="EMBL" id="QSVA01000001">
    <property type="protein sequence ID" value="RGN97685.1"/>
    <property type="molecule type" value="Genomic_DNA"/>
</dbReference>
<dbReference type="InterPro" id="IPR032508">
    <property type="entry name" value="FecR_C"/>
</dbReference>
<dbReference type="PANTHER" id="PTHR30273">
    <property type="entry name" value="PERIPLASMIC SIGNAL SENSOR AND SIGMA FACTOR ACTIVATOR FECR-RELATED"/>
    <property type="match status" value="1"/>
</dbReference>
<dbReference type="InterPro" id="IPR012373">
    <property type="entry name" value="Ferrdict_sens_TM"/>
</dbReference>
<proteinExistence type="predicted"/>
<dbReference type="GO" id="GO:0016989">
    <property type="term" value="F:sigma factor antagonist activity"/>
    <property type="evidence" value="ECO:0007669"/>
    <property type="project" value="TreeGrafter"/>
</dbReference>
<dbReference type="PANTHER" id="PTHR30273:SF2">
    <property type="entry name" value="PROTEIN FECR"/>
    <property type="match status" value="1"/>
</dbReference>
<reference evidence="4 5" key="1">
    <citation type="submission" date="2018-08" db="EMBL/GenBank/DDBJ databases">
        <title>A genome reference for cultivated species of the human gut microbiota.</title>
        <authorList>
            <person name="Zou Y."/>
            <person name="Xue W."/>
            <person name="Luo G."/>
        </authorList>
    </citation>
    <scope>NUCLEOTIDE SEQUENCE [LARGE SCALE GENOMIC DNA]</scope>
    <source>
        <strain evidence="4 5">OM03-4</strain>
    </source>
</reference>
<comment type="caution">
    <text evidence="4">The sequence shown here is derived from an EMBL/GenBank/DDBJ whole genome shotgun (WGS) entry which is preliminary data.</text>
</comment>
<dbReference type="Proteomes" id="UP000260759">
    <property type="component" value="Unassembled WGS sequence"/>
</dbReference>
<dbReference type="AlphaFoldDB" id="A0A3E5F6J0"/>
<keyword evidence="1" id="KW-0812">Transmembrane</keyword>
<keyword evidence="1" id="KW-0472">Membrane</keyword>
<name>A0A3E5F6J0_BACUN</name>
<evidence type="ECO:0000256" key="1">
    <source>
        <dbReference type="SAM" id="Phobius"/>
    </source>
</evidence>
<feature type="domain" description="FecR protein" evidence="2">
    <location>
        <begin position="105"/>
        <end position="199"/>
    </location>
</feature>
<keyword evidence="1" id="KW-1133">Transmembrane helix</keyword>